<organism evidence="5 6">
    <name type="scientific">Venturia effusa</name>
    <dbReference type="NCBI Taxonomy" id="50376"/>
    <lineage>
        <taxon>Eukaryota</taxon>
        <taxon>Fungi</taxon>
        <taxon>Dikarya</taxon>
        <taxon>Ascomycota</taxon>
        <taxon>Pezizomycotina</taxon>
        <taxon>Dothideomycetes</taxon>
        <taxon>Pleosporomycetidae</taxon>
        <taxon>Venturiales</taxon>
        <taxon>Venturiaceae</taxon>
        <taxon>Venturia</taxon>
    </lineage>
</organism>
<comment type="subcellular location">
    <subcellularLocation>
        <location evidence="1">Nucleus</location>
    </subcellularLocation>
</comment>
<dbReference type="STRING" id="50376.A0A517L1E9"/>
<dbReference type="OrthoDB" id="3892274at2759"/>
<dbReference type="PROSITE" id="PS00036">
    <property type="entry name" value="BZIP_BASIC"/>
    <property type="match status" value="1"/>
</dbReference>
<keyword evidence="6" id="KW-1185">Reference proteome</keyword>
<feature type="domain" description="BZIP" evidence="4">
    <location>
        <begin position="107"/>
        <end position="165"/>
    </location>
</feature>
<dbReference type="GO" id="GO:0001228">
    <property type="term" value="F:DNA-binding transcription activator activity, RNA polymerase II-specific"/>
    <property type="evidence" value="ECO:0007669"/>
    <property type="project" value="TreeGrafter"/>
</dbReference>
<gene>
    <name evidence="5" type="ORF">FKW77_006131</name>
</gene>
<dbReference type="SMART" id="SM00338">
    <property type="entry name" value="BRLZ"/>
    <property type="match status" value="1"/>
</dbReference>
<proteinExistence type="predicted"/>
<dbReference type="EMBL" id="CP042187">
    <property type="protein sequence ID" value="QDS69460.1"/>
    <property type="molecule type" value="Genomic_DNA"/>
</dbReference>
<evidence type="ECO:0000256" key="3">
    <source>
        <dbReference type="SAM" id="Coils"/>
    </source>
</evidence>
<dbReference type="PANTHER" id="PTHR40621">
    <property type="entry name" value="TRANSCRIPTION FACTOR KAPC-RELATED"/>
    <property type="match status" value="1"/>
</dbReference>
<evidence type="ECO:0000256" key="2">
    <source>
        <dbReference type="ARBA" id="ARBA00023242"/>
    </source>
</evidence>
<dbReference type="InterPro" id="IPR046347">
    <property type="entry name" value="bZIP_sf"/>
</dbReference>
<dbReference type="Pfam" id="PF00170">
    <property type="entry name" value="bZIP_1"/>
    <property type="match status" value="1"/>
</dbReference>
<sequence>MEHSTQDFWSPPSSYPSRPHVYEFSPDLSSSPSINASPTMSEFEIFPSPMYSSSFSAIPDDLNFNYPMPLTPSDFGSADEQMYSPRTSIAMPMQHSLPEKTHATSGRRRAQNRAAQRAFRERKEKHARDLEVQLNELTNKYRNLETSHAELTAAYDKLQKTLSLLTDKEEDEGSNGSTETLRKFLTILHGEMKIKAERDGKD</sequence>
<dbReference type="PANTHER" id="PTHR40621:SF6">
    <property type="entry name" value="AP-1-LIKE TRANSCRIPTION FACTOR YAP1-RELATED"/>
    <property type="match status" value="1"/>
</dbReference>
<protein>
    <recommendedName>
        <fullName evidence="4">BZIP domain-containing protein</fullName>
    </recommendedName>
</protein>
<evidence type="ECO:0000259" key="4">
    <source>
        <dbReference type="PROSITE" id="PS50217"/>
    </source>
</evidence>
<dbReference type="AlphaFoldDB" id="A0A517L1E9"/>
<dbReference type="SUPFAM" id="SSF57959">
    <property type="entry name" value="Leucine zipper domain"/>
    <property type="match status" value="1"/>
</dbReference>
<dbReference type="GO" id="GO:0090575">
    <property type="term" value="C:RNA polymerase II transcription regulator complex"/>
    <property type="evidence" value="ECO:0007669"/>
    <property type="project" value="TreeGrafter"/>
</dbReference>
<feature type="coiled-coil region" evidence="3">
    <location>
        <begin position="120"/>
        <end position="168"/>
    </location>
</feature>
<dbReference type="InterPro" id="IPR004827">
    <property type="entry name" value="bZIP"/>
</dbReference>
<keyword evidence="2" id="KW-0539">Nucleus</keyword>
<name>A0A517L1E9_9PEZI</name>
<evidence type="ECO:0000313" key="5">
    <source>
        <dbReference type="EMBL" id="QDS69460.1"/>
    </source>
</evidence>
<accession>A0A517L1E9</accession>
<keyword evidence="3" id="KW-0175">Coiled coil</keyword>
<dbReference type="CDD" id="cd14688">
    <property type="entry name" value="bZIP_YAP"/>
    <property type="match status" value="1"/>
</dbReference>
<dbReference type="Proteomes" id="UP000316270">
    <property type="component" value="Chromosome 3"/>
</dbReference>
<dbReference type="InterPro" id="IPR050936">
    <property type="entry name" value="AP-1-like"/>
</dbReference>
<dbReference type="PROSITE" id="PS50217">
    <property type="entry name" value="BZIP"/>
    <property type="match status" value="1"/>
</dbReference>
<evidence type="ECO:0000313" key="6">
    <source>
        <dbReference type="Proteomes" id="UP000316270"/>
    </source>
</evidence>
<dbReference type="GO" id="GO:0000976">
    <property type="term" value="F:transcription cis-regulatory region binding"/>
    <property type="evidence" value="ECO:0007669"/>
    <property type="project" value="InterPro"/>
</dbReference>
<evidence type="ECO:0000256" key="1">
    <source>
        <dbReference type="ARBA" id="ARBA00004123"/>
    </source>
</evidence>
<dbReference type="Gene3D" id="1.20.5.170">
    <property type="match status" value="1"/>
</dbReference>
<reference evidence="5 6" key="1">
    <citation type="submission" date="2019-07" db="EMBL/GenBank/DDBJ databases">
        <title>Finished genome of Venturia effusa.</title>
        <authorList>
            <person name="Young C.A."/>
            <person name="Cox M.P."/>
            <person name="Ganley A.R.D."/>
            <person name="David W.J."/>
        </authorList>
    </citation>
    <scope>NUCLEOTIDE SEQUENCE [LARGE SCALE GENOMIC DNA]</scope>
    <source>
        <strain evidence="6">albino</strain>
    </source>
</reference>